<gene>
    <name evidence="2" type="ORF">NPIL_536011</name>
    <name evidence="1" type="ORF">NPIL_587321</name>
</gene>
<dbReference type="Proteomes" id="UP000887013">
    <property type="component" value="Unassembled WGS sequence"/>
</dbReference>
<sequence>MFATIEHWKSVSAKKGGVDFEWGVGNEAHLKRHFQQERRISLEPDFFCLFDSGK</sequence>
<evidence type="ECO:0000313" key="2">
    <source>
        <dbReference type="EMBL" id="GFT80749.1"/>
    </source>
</evidence>
<proteinExistence type="predicted"/>
<keyword evidence="3" id="KW-1185">Reference proteome</keyword>
<evidence type="ECO:0000313" key="1">
    <source>
        <dbReference type="EMBL" id="GFS71939.1"/>
    </source>
</evidence>
<dbReference type="AlphaFoldDB" id="A0A8X6MQ63"/>
<organism evidence="1 3">
    <name type="scientific">Nephila pilipes</name>
    <name type="common">Giant wood spider</name>
    <name type="synonym">Nephila maculata</name>
    <dbReference type="NCBI Taxonomy" id="299642"/>
    <lineage>
        <taxon>Eukaryota</taxon>
        <taxon>Metazoa</taxon>
        <taxon>Ecdysozoa</taxon>
        <taxon>Arthropoda</taxon>
        <taxon>Chelicerata</taxon>
        <taxon>Arachnida</taxon>
        <taxon>Araneae</taxon>
        <taxon>Araneomorphae</taxon>
        <taxon>Entelegynae</taxon>
        <taxon>Araneoidea</taxon>
        <taxon>Nephilidae</taxon>
        <taxon>Nephila</taxon>
    </lineage>
</organism>
<name>A0A8X6MQ63_NEPPI</name>
<feature type="non-terminal residue" evidence="1">
    <location>
        <position position="54"/>
    </location>
</feature>
<protein>
    <submittedName>
        <fullName evidence="1">Uncharacterized protein</fullName>
    </submittedName>
</protein>
<comment type="caution">
    <text evidence="1">The sequence shown here is derived from an EMBL/GenBank/DDBJ whole genome shotgun (WGS) entry which is preliminary data.</text>
</comment>
<evidence type="ECO:0000313" key="3">
    <source>
        <dbReference type="Proteomes" id="UP000887013"/>
    </source>
</evidence>
<reference evidence="1" key="1">
    <citation type="submission" date="2020-08" db="EMBL/GenBank/DDBJ databases">
        <title>Multicomponent nature underlies the extraordinary mechanical properties of spider dragline silk.</title>
        <authorList>
            <person name="Kono N."/>
            <person name="Nakamura H."/>
            <person name="Mori M."/>
            <person name="Yoshida Y."/>
            <person name="Ohtoshi R."/>
            <person name="Malay A.D."/>
            <person name="Moran D.A.P."/>
            <person name="Tomita M."/>
            <person name="Numata K."/>
            <person name="Arakawa K."/>
        </authorList>
    </citation>
    <scope>NUCLEOTIDE SEQUENCE</scope>
</reference>
<accession>A0A8X6MQ63</accession>
<dbReference type="EMBL" id="BMAW01095792">
    <property type="protein sequence ID" value="GFS71939.1"/>
    <property type="molecule type" value="Genomic_DNA"/>
</dbReference>
<dbReference type="EMBL" id="BMAW01023004">
    <property type="protein sequence ID" value="GFT80749.1"/>
    <property type="molecule type" value="Genomic_DNA"/>
</dbReference>